<dbReference type="PANTHER" id="PTHR40079">
    <property type="entry name" value="MANNAN ENDO-1,4-BETA-MANNOSIDASE E-RELATED"/>
    <property type="match status" value="1"/>
</dbReference>
<proteinExistence type="inferred from homology"/>
<evidence type="ECO:0000259" key="6">
    <source>
        <dbReference type="PROSITE" id="PS51764"/>
    </source>
</evidence>
<comment type="subcellular location">
    <subcellularLocation>
        <location evidence="4">Secreted</location>
    </subcellularLocation>
</comment>
<comment type="catalytic activity">
    <reaction evidence="4">
        <text>Random hydrolysis of (1-&gt;4)-beta-D-mannosidic linkages in mannans, galactomannans and glucomannans.</text>
        <dbReference type="EC" id="3.2.1.78"/>
    </reaction>
</comment>
<evidence type="ECO:0000256" key="2">
    <source>
        <dbReference type="ARBA" id="ARBA00022801"/>
    </source>
</evidence>
<dbReference type="InterPro" id="IPR016714">
    <property type="entry name" value="MANB/E"/>
</dbReference>
<dbReference type="PIRSF" id="PIRSF018168">
    <property type="entry name" value="Mannan-1_4-beta-mannosidase"/>
    <property type="match status" value="1"/>
</dbReference>
<dbReference type="SUPFAM" id="SSF51445">
    <property type="entry name" value="(Trans)glycosidases"/>
    <property type="match status" value="1"/>
</dbReference>
<dbReference type="Gene3D" id="3.20.20.80">
    <property type="entry name" value="Glycosidases"/>
    <property type="match status" value="1"/>
</dbReference>
<feature type="chain" id="PRO_5045017426" description="Mannan endo-1,4-beta-mannosidase" evidence="4">
    <location>
        <begin position="23"/>
        <end position="374"/>
    </location>
</feature>
<dbReference type="InterPro" id="IPR022790">
    <property type="entry name" value="GH26_dom"/>
</dbReference>
<dbReference type="EMBL" id="JBHTIA010000003">
    <property type="protein sequence ID" value="MFD0763662.1"/>
    <property type="molecule type" value="Genomic_DNA"/>
</dbReference>
<feature type="active site" description="Proton donor" evidence="5">
    <location>
        <position position="189"/>
    </location>
</feature>
<dbReference type="InterPro" id="IPR017853">
    <property type="entry name" value="GH"/>
</dbReference>
<dbReference type="PROSITE" id="PS51764">
    <property type="entry name" value="GH26"/>
    <property type="match status" value="1"/>
</dbReference>
<feature type="signal peptide" evidence="4">
    <location>
        <begin position="1"/>
        <end position="22"/>
    </location>
</feature>
<reference evidence="8" key="1">
    <citation type="journal article" date="2019" name="Int. J. Syst. Evol. Microbiol.">
        <title>The Global Catalogue of Microorganisms (GCM) 10K type strain sequencing project: providing services to taxonomists for standard genome sequencing and annotation.</title>
        <authorList>
            <consortium name="The Broad Institute Genomics Platform"/>
            <consortium name="The Broad Institute Genome Sequencing Center for Infectious Disease"/>
            <person name="Wu L."/>
            <person name="Ma J."/>
        </authorList>
    </citation>
    <scope>NUCLEOTIDE SEQUENCE [LARGE SCALE GENOMIC DNA]</scope>
    <source>
        <strain evidence="8">CCUG 60742</strain>
    </source>
</reference>
<evidence type="ECO:0000256" key="4">
    <source>
        <dbReference type="PIRNR" id="PIRNR018168"/>
    </source>
</evidence>
<feature type="active site" description="Nucleophile" evidence="5">
    <location>
        <position position="294"/>
    </location>
</feature>
<evidence type="ECO:0000256" key="1">
    <source>
        <dbReference type="ARBA" id="ARBA00007754"/>
    </source>
</evidence>
<dbReference type="EC" id="3.2.1.78" evidence="4"/>
<dbReference type="InterPro" id="IPR000805">
    <property type="entry name" value="Glyco_hydro_26"/>
</dbReference>
<dbReference type="Pfam" id="PF02156">
    <property type="entry name" value="Glyco_hydro_26"/>
    <property type="match status" value="1"/>
</dbReference>
<comment type="caution">
    <text evidence="7">The sequence shown here is derived from an EMBL/GenBank/DDBJ whole genome shotgun (WGS) entry which is preliminary data.</text>
</comment>
<evidence type="ECO:0000313" key="8">
    <source>
        <dbReference type="Proteomes" id="UP001597073"/>
    </source>
</evidence>
<keyword evidence="4" id="KW-0964">Secreted</keyword>
<evidence type="ECO:0000313" key="7">
    <source>
        <dbReference type="EMBL" id="MFD0763662.1"/>
    </source>
</evidence>
<keyword evidence="4" id="KW-0732">Signal</keyword>
<dbReference type="PANTHER" id="PTHR40079:SF4">
    <property type="entry name" value="GH26 DOMAIN-CONTAINING PROTEIN-RELATED"/>
    <property type="match status" value="1"/>
</dbReference>
<evidence type="ECO:0000256" key="5">
    <source>
        <dbReference type="PROSITE-ProRule" id="PRU01100"/>
    </source>
</evidence>
<dbReference type="PRINTS" id="PR00739">
    <property type="entry name" value="GLHYDRLASE26"/>
</dbReference>
<keyword evidence="4" id="KW-0119">Carbohydrate metabolism</keyword>
<protein>
    <recommendedName>
        <fullName evidence="4">Mannan endo-1,4-beta-mannosidase</fullName>
        <ecNumber evidence="4">3.2.1.78</ecNumber>
    </recommendedName>
</protein>
<name>A0ABW2ZC61_9SPHI</name>
<sequence length="374" mass="43194">MKSIYRNGLIIILLICNAPAMAQLYNPCDKQATHETRQLYYSMQRLVSAGTIFGHHDDTAYGIGWCYEEGRSDVKSVTGSYPALYGWDLAKIEHDSTRDINGMLFKQQKKLVREAYSRGGINTFCWHMDNPTNGKTAWDTTNRTIKDILPGGAYHDTYVKWLEKGANHLADLRGENGEPIPILFRPFHELTGNWFWWCANTSTPAEFIELWRFTINYLRDTKKLHNLLIVYSAADFNSEADFMLRYPGNDYTDFIGFDNYCYQDVEDYRQKLDMRLGIVDAVAAKTHKLACLPETGYEQIPQADWWTKVLLPTLAGHKASYVMAWRNGRPDHYYVPYPGQISEQDFKKFFADGRVIFEDRLARLGVYGRYISAP</sequence>
<dbReference type="GO" id="GO:0016787">
    <property type="term" value="F:hydrolase activity"/>
    <property type="evidence" value="ECO:0007669"/>
    <property type="project" value="UniProtKB-KW"/>
</dbReference>
<dbReference type="Proteomes" id="UP001597073">
    <property type="component" value="Unassembled WGS sequence"/>
</dbReference>
<keyword evidence="8" id="KW-1185">Reference proteome</keyword>
<feature type="domain" description="GH26" evidence="6">
    <location>
        <begin position="34"/>
        <end position="359"/>
    </location>
</feature>
<evidence type="ECO:0000256" key="3">
    <source>
        <dbReference type="ARBA" id="ARBA00023295"/>
    </source>
</evidence>
<gene>
    <name evidence="7" type="ORF">ACFQZI_02270</name>
</gene>
<dbReference type="RefSeq" id="WP_377137955.1">
    <property type="nucleotide sequence ID" value="NZ_JBHTIA010000003.1"/>
</dbReference>
<keyword evidence="3 4" id="KW-0326">Glycosidase</keyword>
<organism evidence="7 8">
    <name type="scientific">Mucilaginibacter lutimaris</name>
    <dbReference type="NCBI Taxonomy" id="931629"/>
    <lineage>
        <taxon>Bacteria</taxon>
        <taxon>Pseudomonadati</taxon>
        <taxon>Bacteroidota</taxon>
        <taxon>Sphingobacteriia</taxon>
        <taxon>Sphingobacteriales</taxon>
        <taxon>Sphingobacteriaceae</taxon>
        <taxon>Mucilaginibacter</taxon>
    </lineage>
</organism>
<keyword evidence="2 4" id="KW-0378">Hydrolase</keyword>
<accession>A0ABW2ZC61</accession>
<comment type="similarity">
    <text evidence="1 4 5">Belongs to the glycosyl hydrolase 26 family.</text>
</comment>